<dbReference type="RefSeq" id="WP_345513438.1">
    <property type="nucleotide sequence ID" value="NZ_BAAAXD010000022.1"/>
</dbReference>
<comment type="caution">
    <text evidence="1">The sequence shown here is derived from an EMBL/GenBank/DDBJ whole genome shotgun (WGS) entry which is preliminary data.</text>
</comment>
<protein>
    <submittedName>
        <fullName evidence="1">Uncharacterized protein</fullName>
    </submittedName>
</protein>
<sequence length="71" mass="7836">MIATAGQNGQPREKVSFLRRATAEPGEELRLAKAHPLRSTTRWKVSPGSYSLALQVNGRRFPSVAFTVLNI</sequence>
<name>A0ABV5RIX2_9ACTN</name>
<reference evidence="1 2" key="1">
    <citation type="submission" date="2024-09" db="EMBL/GenBank/DDBJ databases">
        <authorList>
            <person name="Sun Q."/>
            <person name="Mori K."/>
        </authorList>
    </citation>
    <scope>NUCLEOTIDE SEQUENCE [LARGE SCALE GENOMIC DNA]</scope>
    <source>
        <strain evidence="1 2">JCM 3331</strain>
    </source>
</reference>
<organism evidence="1 2">
    <name type="scientific">Streptomyces yanii</name>
    <dbReference type="NCBI Taxonomy" id="78510"/>
    <lineage>
        <taxon>Bacteria</taxon>
        <taxon>Bacillati</taxon>
        <taxon>Actinomycetota</taxon>
        <taxon>Actinomycetes</taxon>
        <taxon>Kitasatosporales</taxon>
        <taxon>Streptomycetaceae</taxon>
        <taxon>Streptomyces</taxon>
    </lineage>
</organism>
<dbReference type="Proteomes" id="UP001589710">
    <property type="component" value="Unassembled WGS sequence"/>
</dbReference>
<keyword evidence="2" id="KW-1185">Reference proteome</keyword>
<dbReference type="EMBL" id="JBHMCG010000157">
    <property type="protein sequence ID" value="MFB9577808.1"/>
    <property type="molecule type" value="Genomic_DNA"/>
</dbReference>
<proteinExistence type="predicted"/>
<gene>
    <name evidence="1" type="ORF">ACFFTL_37415</name>
</gene>
<evidence type="ECO:0000313" key="2">
    <source>
        <dbReference type="Proteomes" id="UP001589710"/>
    </source>
</evidence>
<evidence type="ECO:0000313" key="1">
    <source>
        <dbReference type="EMBL" id="MFB9577808.1"/>
    </source>
</evidence>
<accession>A0ABV5RIX2</accession>